<gene>
    <name evidence="1" type="ORF">PORY_001691</name>
</gene>
<sequence>MYGGQHRPHAVTTQSGRNPHRYLVSNLKKLNDIIDAVLQSAIQTIDNSLYELVSPMQTGNQNSTPEYLLSTIEKGSSSAMEFFTAFNNFVADGPNGDHSEIIKLINIFTGVIGEVLSNVKGIVRLASDENVGEKLILYAQDFAVVSQNNLGALQSFRLINFSDEKKIDVIISKNLEIQSSLKKLAQLSESFIPKEIADMIANSKEDIGDLLEKELGNASRAIEEAVTRLNTLKSDPKNSTNVDLQIHDTILEAAIAITNAVSHLIKAATDSQNEIVSQGKGSNTRAAFYKKNNRWTEGLISAAKTVAGSTNVLIETADGMINGRNSPEQLIVASNEMAAATAQLVAASRVKAKFMSKTQQTLEDASKAVSRACKILVKQVQDVVASRFQDNDHFDYSQLTLHEFKVREMEQQVEILKLENELANSRKKLGEMRKISYHREIVE</sequence>
<keyword evidence="2" id="KW-1185">Reference proteome</keyword>
<comment type="caution">
    <text evidence="1">The sequence shown here is derived from an EMBL/GenBank/DDBJ whole genome shotgun (WGS) entry which is preliminary data.</text>
</comment>
<dbReference type="EMBL" id="JABTEG010000005">
    <property type="protein sequence ID" value="KAG4305016.1"/>
    <property type="molecule type" value="Genomic_DNA"/>
</dbReference>
<accession>A0ACB7CBM2</accession>
<protein>
    <submittedName>
        <fullName evidence="1">Uncharacterized protein</fullName>
    </submittedName>
</protein>
<organism evidence="1 2">
    <name type="scientific">Pneumocystis oryctolagi</name>
    <dbReference type="NCBI Taxonomy" id="42067"/>
    <lineage>
        <taxon>Eukaryota</taxon>
        <taxon>Fungi</taxon>
        <taxon>Dikarya</taxon>
        <taxon>Ascomycota</taxon>
        <taxon>Taphrinomycotina</taxon>
        <taxon>Pneumocystomycetes</taxon>
        <taxon>Pneumocystaceae</taxon>
        <taxon>Pneumocystis</taxon>
    </lineage>
</organism>
<evidence type="ECO:0000313" key="1">
    <source>
        <dbReference type="EMBL" id="KAG4305016.1"/>
    </source>
</evidence>
<evidence type="ECO:0000313" key="2">
    <source>
        <dbReference type="Proteomes" id="UP000768646"/>
    </source>
</evidence>
<name>A0ACB7CBM2_9ASCO</name>
<reference evidence="1 2" key="1">
    <citation type="journal article" date="2021" name="Commun. Biol.">
        <title>Genomic insights into the host specific adaptation of the Pneumocystis genus.</title>
        <authorList>
            <person name="Cisse O.H."/>
            <person name="Ma L."/>
            <person name="Dekker J.P."/>
            <person name="Khil P.P."/>
            <person name="Youn J.-H."/>
            <person name="Brenchley J.M."/>
            <person name="Blair R."/>
            <person name="Pahar B."/>
            <person name="Chabe M."/>
            <person name="Van Rompay K.K.A."/>
            <person name="Keesler R."/>
            <person name="Sukura A."/>
            <person name="Hirsch V."/>
            <person name="Kutty G."/>
            <person name="Liu Y."/>
            <person name="Peng L."/>
            <person name="Chen J."/>
            <person name="Song J."/>
            <person name="Weissenbacher-Lang C."/>
            <person name="Xu J."/>
            <person name="Upham N.S."/>
            <person name="Stajich J.E."/>
            <person name="Cuomo C.A."/>
            <person name="Cushion M.T."/>
            <person name="Kovacs J.A."/>
        </authorList>
    </citation>
    <scope>NUCLEOTIDE SEQUENCE [LARGE SCALE GENOMIC DNA]</scope>
    <source>
        <strain evidence="1 2">RABM</strain>
    </source>
</reference>
<dbReference type="Proteomes" id="UP000768646">
    <property type="component" value="Unassembled WGS sequence"/>
</dbReference>
<proteinExistence type="predicted"/>